<organism evidence="1 2">
    <name type="scientific">Oceanobacillus limi</name>
    <dbReference type="NCBI Taxonomy" id="930131"/>
    <lineage>
        <taxon>Bacteria</taxon>
        <taxon>Bacillati</taxon>
        <taxon>Bacillota</taxon>
        <taxon>Bacilli</taxon>
        <taxon>Bacillales</taxon>
        <taxon>Bacillaceae</taxon>
        <taxon>Oceanobacillus</taxon>
    </lineage>
</organism>
<dbReference type="AlphaFoldDB" id="A0A1I0D8E4"/>
<name>A0A1I0D8E4_9BACI</name>
<dbReference type="Proteomes" id="UP000198618">
    <property type="component" value="Unassembled WGS sequence"/>
</dbReference>
<evidence type="ECO:0008006" key="3">
    <source>
        <dbReference type="Google" id="ProtNLM"/>
    </source>
</evidence>
<protein>
    <recommendedName>
        <fullName evidence="3">Lipoprotein</fullName>
    </recommendedName>
</protein>
<dbReference type="OrthoDB" id="2829902at2"/>
<proteinExistence type="predicted"/>
<reference evidence="1 2" key="1">
    <citation type="submission" date="2016-10" db="EMBL/GenBank/DDBJ databases">
        <authorList>
            <person name="de Groot N.N."/>
        </authorList>
    </citation>
    <scope>NUCLEOTIDE SEQUENCE [LARGE SCALE GENOMIC DNA]</scope>
    <source>
        <strain evidence="1 2">IBRC-M 10780</strain>
    </source>
</reference>
<keyword evidence="2" id="KW-1185">Reference proteome</keyword>
<evidence type="ECO:0000313" key="2">
    <source>
        <dbReference type="Proteomes" id="UP000198618"/>
    </source>
</evidence>
<evidence type="ECO:0000313" key="1">
    <source>
        <dbReference type="EMBL" id="SET28333.1"/>
    </source>
</evidence>
<dbReference type="EMBL" id="FOHE01000008">
    <property type="protein sequence ID" value="SET28333.1"/>
    <property type="molecule type" value="Genomic_DNA"/>
</dbReference>
<gene>
    <name evidence="1" type="ORF">SAMN05216389_10859</name>
</gene>
<dbReference type="PROSITE" id="PS51257">
    <property type="entry name" value="PROKAR_LIPOPROTEIN"/>
    <property type="match status" value="1"/>
</dbReference>
<dbReference type="STRING" id="930131.SAMN05216389_10859"/>
<accession>A0A1I0D8E4</accession>
<sequence>MYPIRSLMIISLFTFVLLSSCSSDEPVLVKKKTTLPHSQENPELIEQKNEDEEVNEFIEFTLDDEVVMLNLNLVPILNQYLHAVSDRNKKIEEMNIQRIHQKVTNSIYLLEFSCHNSLCSYLLFDQNKDNTGHLVADLANLIHAKLSPDHSKLLLQFNRESNLPLPVTHLVVLNLEEWQPVKLENEHTDTQLLHYKWPILGLDWVNNETISVVIPDIIEPTPEMINNWQNELEITTTILLKTQLE</sequence>